<keyword evidence="3" id="KW-1185">Reference proteome</keyword>
<gene>
    <name evidence="2" type="ORF">NVIE_009040</name>
</gene>
<dbReference type="Proteomes" id="UP000027093">
    <property type="component" value="Chromosome"/>
</dbReference>
<dbReference type="KEGG" id="nvn:NVIE_009040"/>
<feature type="transmembrane region" description="Helical" evidence="1">
    <location>
        <begin position="7"/>
        <end position="27"/>
    </location>
</feature>
<proteinExistence type="predicted"/>
<dbReference type="EMBL" id="CP007536">
    <property type="protein sequence ID" value="AIC15129.1"/>
    <property type="molecule type" value="Genomic_DNA"/>
</dbReference>
<evidence type="ECO:0000313" key="3">
    <source>
        <dbReference type="Proteomes" id="UP000027093"/>
    </source>
</evidence>
<keyword evidence="1" id="KW-0472">Membrane</keyword>
<keyword evidence="1" id="KW-1133">Transmembrane helix</keyword>
<evidence type="ECO:0000256" key="1">
    <source>
        <dbReference type="SAM" id="Phobius"/>
    </source>
</evidence>
<dbReference type="AlphaFoldDB" id="A0A060HEN4"/>
<name>A0A060HEN4_9ARCH</name>
<evidence type="ECO:0000313" key="2">
    <source>
        <dbReference type="EMBL" id="AIC15129.1"/>
    </source>
</evidence>
<dbReference type="HOGENOM" id="CLU_2821048_0_0_2"/>
<accession>A0A060HEN4</accession>
<sequence>MLARYATIVTISVVSLYFVSMLVQQYIPAESTFYSVLERTGTVLSTASLMWNIQNWLRGKFLMKIK</sequence>
<reference evidence="2 3" key="1">
    <citation type="journal article" date="2014" name="Int. J. Syst. Evol. Microbiol.">
        <title>Nitrososphaera viennensis gen. nov., sp. nov., an aerobic and mesophilic, ammonia-oxidizing archaeon from soil and a member of the archaeal phylum Thaumarchaeota.</title>
        <authorList>
            <person name="Stieglmeier M."/>
            <person name="Klingl A."/>
            <person name="Alves R.J."/>
            <person name="Rittmann S.K."/>
            <person name="Melcher M."/>
            <person name="Leisch N."/>
            <person name="Schleper C."/>
        </authorList>
    </citation>
    <scope>NUCLEOTIDE SEQUENCE [LARGE SCALE GENOMIC DNA]</scope>
    <source>
        <strain evidence="2">EN76</strain>
    </source>
</reference>
<keyword evidence="1" id="KW-0812">Transmembrane</keyword>
<organism evidence="2 3">
    <name type="scientific">Nitrososphaera viennensis EN76</name>
    <dbReference type="NCBI Taxonomy" id="926571"/>
    <lineage>
        <taxon>Archaea</taxon>
        <taxon>Nitrososphaerota</taxon>
        <taxon>Nitrososphaeria</taxon>
        <taxon>Nitrososphaerales</taxon>
        <taxon>Nitrososphaeraceae</taxon>
        <taxon>Nitrososphaera</taxon>
    </lineage>
</organism>
<protein>
    <submittedName>
        <fullName evidence="2">Uncharacterized protein</fullName>
    </submittedName>
</protein>